<keyword evidence="2" id="KW-1185">Reference proteome</keyword>
<dbReference type="Proteomes" id="UP000249057">
    <property type="component" value="Unassembled WGS sequence"/>
</dbReference>
<name>A0ACD1FZH3_9EURO</name>
<gene>
    <name evidence="1" type="ORF">BO95DRAFT_234987</name>
</gene>
<proteinExistence type="predicted"/>
<evidence type="ECO:0000313" key="2">
    <source>
        <dbReference type="Proteomes" id="UP000249057"/>
    </source>
</evidence>
<protein>
    <submittedName>
        <fullName evidence="1">Uncharacterized protein</fullName>
    </submittedName>
</protein>
<organism evidence="1 2">
    <name type="scientific">Aspergillus brunneoviolaceus CBS 621.78</name>
    <dbReference type="NCBI Taxonomy" id="1450534"/>
    <lineage>
        <taxon>Eukaryota</taxon>
        <taxon>Fungi</taxon>
        <taxon>Dikarya</taxon>
        <taxon>Ascomycota</taxon>
        <taxon>Pezizomycotina</taxon>
        <taxon>Eurotiomycetes</taxon>
        <taxon>Eurotiomycetidae</taxon>
        <taxon>Eurotiales</taxon>
        <taxon>Aspergillaceae</taxon>
        <taxon>Aspergillus</taxon>
        <taxon>Aspergillus subgen. Circumdati</taxon>
    </lineage>
</organism>
<sequence length="296" mass="34323">MAWSLIRTMAQLGSFTNIPEPSYPTISSSTHAFNIKSPLPPVHLLQPRPDPQLRSHLTQRNTHRTPRNSARMVRLNLSDMIPLNSTVVAPPPAPTATPAPAAAQTPEYREQPFIFVCSHQELYLDKKWRPLPEEVILKKINDAFEGSDRPWLKAIQFLRVRRVPPPKEKTFDPPRRLRLDVKTWRDRADLYEKDAHQRDWLRLLEQQQPHGANIEATELRPRPLRAKKSGKRGGRKGELKTQQSSQQKPEQETEQTPEQTPQQRHQQKAEQKAEQRPQQQTQRKPQQKAEPKAEKK</sequence>
<evidence type="ECO:0000313" key="1">
    <source>
        <dbReference type="EMBL" id="RAH42381.1"/>
    </source>
</evidence>
<accession>A0ACD1FZH3</accession>
<reference evidence="1" key="1">
    <citation type="submission" date="2018-02" db="EMBL/GenBank/DDBJ databases">
        <title>The genomes of Aspergillus section Nigri reveals drivers in fungal speciation.</title>
        <authorList>
            <consortium name="DOE Joint Genome Institute"/>
            <person name="Vesth T.C."/>
            <person name="Nybo J."/>
            <person name="Theobald S."/>
            <person name="Brandl J."/>
            <person name="Frisvad J.C."/>
            <person name="Nielsen K.F."/>
            <person name="Lyhne E.K."/>
            <person name="Kogle M.E."/>
            <person name="Kuo A."/>
            <person name="Riley R."/>
            <person name="Clum A."/>
            <person name="Nolan M."/>
            <person name="Lipzen A."/>
            <person name="Salamov A."/>
            <person name="Henrissat B."/>
            <person name="Wiebenga A."/>
            <person name="De vries R.P."/>
            <person name="Grigoriev I.V."/>
            <person name="Mortensen U.H."/>
            <person name="Andersen M.R."/>
            <person name="Baker S.E."/>
        </authorList>
    </citation>
    <scope>NUCLEOTIDE SEQUENCE</scope>
    <source>
        <strain evidence="1">CBS 621.78</strain>
    </source>
</reference>
<dbReference type="EMBL" id="KZ825374">
    <property type="protein sequence ID" value="RAH42381.1"/>
    <property type="molecule type" value="Genomic_DNA"/>
</dbReference>